<evidence type="ECO:0000313" key="2">
    <source>
        <dbReference type="EMBL" id="KAF2071167.1"/>
    </source>
</evidence>
<dbReference type="Proteomes" id="UP000695562">
    <property type="component" value="Unassembled WGS sequence"/>
</dbReference>
<reference evidence="2" key="1">
    <citation type="submission" date="2020-01" db="EMBL/GenBank/DDBJ databases">
        <title>Development of genomics and gene disruption for Polysphondylium violaceum indicates a role for the polyketide synthase stlB in stalk morphogenesis.</title>
        <authorList>
            <person name="Narita B."/>
            <person name="Kawabe Y."/>
            <person name="Kin K."/>
            <person name="Saito T."/>
            <person name="Gibbs R."/>
            <person name="Kuspa A."/>
            <person name="Muzny D."/>
            <person name="Queller D."/>
            <person name="Richards S."/>
            <person name="Strassman J."/>
            <person name="Sucgang R."/>
            <person name="Worley K."/>
            <person name="Schaap P."/>
        </authorList>
    </citation>
    <scope>NUCLEOTIDE SEQUENCE</scope>
    <source>
        <strain evidence="2">QSvi11</strain>
    </source>
</reference>
<sequence>MAEVEKITNLDDVFYDKYVVKREKVIASEQGKAEFQGQIDSMSIAEFESFSVFSIDNKEKDQARVKADQYFLEHVQYHIDPKILEILEWKKPELNAERLKIISSENIKTWYTNYAKLWVVLVADDELKGKIKSNVIKQDLQKMTSSKIYAKQMMRTYNYAYCELVPKMKLYIRSAEVSKNWAKKAKDYYLSEEYGKLWMAKLHQQQKDEDDLNKLKEFLKKEDWQTQMILSQIPKDINSLDYVTSNIRAKIDMLDPSGKTSDSVVGYLQNISLVNQILGSGINDEEFDKHLEENVTTIFKGYQKLQAPTGTQQPITEFVKGFVGVAGGISGAIKTTCEVIKNTRNRYKAYIVSDSYNSSVAHNAAVDTISLSDLEFVENAVKEQPDAKELATLTKYRKIFASIFRTCQAMVLFIGFSNFDPSAPFRSNAQFVGDSLAMVGDFLTSFEKANKAVTVRFGRLANRIGPILSKIAPAKLGSFFSKYFTKIFTSNANNFITYRICPLLLLVAVYNNIWDAKTSLEEKNWGGFACDLAQIGCNVIAAGILLAGIPFAAIGALVLGALAIGFFLIKMIIFPPKSPIQKYFESQYFPKKYIKAAAA</sequence>
<protein>
    <submittedName>
        <fullName evidence="2">Uncharacterized protein</fullName>
    </submittedName>
</protein>
<comment type="caution">
    <text evidence="2">The sequence shown here is derived from an EMBL/GenBank/DDBJ whole genome shotgun (WGS) entry which is preliminary data.</text>
</comment>
<gene>
    <name evidence="2" type="ORF">CYY_007522</name>
</gene>
<feature type="transmembrane region" description="Helical" evidence="1">
    <location>
        <begin position="525"/>
        <end position="545"/>
    </location>
</feature>
<feature type="transmembrane region" description="Helical" evidence="1">
    <location>
        <begin position="495"/>
        <end position="513"/>
    </location>
</feature>
<keyword evidence="1" id="KW-1133">Transmembrane helix</keyword>
<accession>A0A8J4PQC3</accession>
<keyword evidence="1" id="KW-0812">Transmembrane</keyword>
<dbReference type="AlphaFoldDB" id="A0A8J4PQC3"/>
<keyword evidence="1" id="KW-0472">Membrane</keyword>
<keyword evidence="3" id="KW-1185">Reference proteome</keyword>
<organism evidence="2 3">
    <name type="scientific">Polysphondylium violaceum</name>
    <dbReference type="NCBI Taxonomy" id="133409"/>
    <lineage>
        <taxon>Eukaryota</taxon>
        <taxon>Amoebozoa</taxon>
        <taxon>Evosea</taxon>
        <taxon>Eumycetozoa</taxon>
        <taxon>Dictyostelia</taxon>
        <taxon>Dictyosteliales</taxon>
        <taxon>Dictyosteliaceae</taxon>
        <taxon>Polysphondylium</taxon>
    </lineage>
</organism>
<evidence type="ECO:0000256" key="1">
    <source>
        <dbReference type="SAM" id="Phobius"/>
    </source>
</evidence>
<evidence type="ECO:0000313" key="3">
    <source>
        <dbReference type="Proteomes" id="UP000695562"/>
    </source>
</evidence>
<dbReference type="OrthoDB" id="23586at2759"/>
<feature type="transmembrane region" description="Helical" evidence="1">
    <location>
        <begin position="551"/>
        <end position="573"/>
    </location>
</feature>
<proteinExistence type="predicted"/>
<dbReference type="EMBL" id="AJWJ01000406">
    <property type="protein sequence ID" value="KAF2071167.1"/>
    <property type="molecule type" value="Genomic_DNA"/>
</dbReference>
<name>A0A8J4PQC3_9MYCE</name>